<feature type="compositionally biased region" description="Basic residues" evidence="1">
    <location>
        <begin position="1"/>
        <end position="17"/>
    </location>
</feature>
<proteinExistence type="predicted"/>
<feature type="region of interest" description="Disordered" evidence="1">
    <location>
        <begin position="1"/>
        <end position="36"/>
    </location>
</feature>
<feature type="non-terminal residue" evidence="2">
    <location>
        <position position="91"/>
    </location>
</feature>
<dbReference type="EMBL" id="CACQ02008215">
    <property type="protein sequence ID" value="CCF45968.1"/>
    <property type="molecule type" value="Genomic_DNA"/>
</dbReference>
<evidence type="ECO:0000256" key="1">
    <source>
        <dbReference type="SAM" id="MobiDB-lite"/>
    </source>
</evidence>
<evidence type="ECO:0000313" key="2">
    <source>
        <dbReference type="EMBL" id="CCF45968.1"/>
    </source>
</evidence>
<dbReference type="HOGENOM" id="CLU_2432822_0_0_1"/>
<dbReference type="Proteomes" id="UP000007174">
    <property type="component" value="Unassembled WGS sequence"/>
</dbReference>
<accession>H1W0F5</accession>
<gene>
    <name evidence="2" type="ORF">CH063_14874</name>
</gene>
<name>H1W0F5_COLHI</name>
<reference evidence="3" key="1">
    <citation type="journal article" date="2012" name="Nat. Genet.">
        <title>Lifestyle transitions in plant pathogenic Colletotrichum fungi deciphered by genome and transcriptome analyses.</title>
        <authorList>
            <person name="O'Connell R.J."/>
            <person name="Thon M.R."/>
            <person name="Hacquard S."/>
            <person name="Amyotte S.G."/>
            <person name="Kleemann J."/>
            <person name="Torres M.F."/>
            <person name="Damm U."/>
            <person name="Buiate E.A."/>
            <person name="Epstein L."/>
            <person name="Alkan N."/>
            <person name="Altmueller J."/>
            <person name="Alvarado-Balderrama L."/>
            <person name="Bauser C.A."/>
            <person name="Becker C."/>
            <person name="Birren B.W."/>
            <person name="Chen Z."/>
            <person name="Choi J."/>
            <person name="Crouch J.A."/>
            <person name="Duvick J.P."/>
            <person name="Farman M.A."/>
            <person name="Gan P."/>
            <person name="Heiman D."/>
            <person name="Henrissat B."/>
            <person name="Howard R.J."/>
            <person name="Kabbage M."/>
            <person name="Koch C."/>
            <person name="Kracher B."/>
            <person name="Kubo Y."/>
            <person name="Law A.D."/>
            <person name="Lebrun M.-H."/>
            <person name="Lee Y.-H."/>
            <person name="Miyara I."/>
            <person name="Moore N."/>
            <person name="Neumann U."/>
            <person name="Nordstroem K."/>
            <person name="Panaccione D.G."/>
            <person name="Panstruga R."/>
            <person name="Place M."/>
            <person name="Proctor R.H."/>
            <person name="Prusky D."/>
            <person name="Rech G."/>
            <person name="Reinhardt R."/>
            <person name="Rollins J.A."/>
            <person name="Rounsley S."/>
            <person name="Schardl C.L."/>
            <person name="Schwartz D.C."/>
            <person name="Shenoy N."/>
            <person name="Shirasu K."/>
            <person name="Sikhakolli U.R."/>
            <person name="Stueber K."/>
            <person name="Sukno S.A."/>
            <person name="Sweigard J.A."/>
            <person name="Takano Y."/>
            <person name="Takahara H."/>
            <person name="Trail F."/>
            <person name="van der Does H.C."/>
            <person name="Voll L.M."/>
            <person name="Will I."/>
            <person name="Young S."/>
            <person name="Zeng Q."/>
            <person name="Zhang J."/>
            <person name="Zhou S."/>
            <person name="Dickman M.B."/>
            <person name="Schulze-Lefert P."/>
            <person name="Ver Loren van Themaat E."/>
            <person name="Ma L.-J."/>
            <person name="Vaillancourt L.J."/>
        </authorList>
    </citation>
    <scope>NUCLEOTIDE SEQUENCE [LARGE SCALE GENOMIC DNA]</scope>
    <source>
        <strain evidence="3">IMI 349063</strain>
    </source>
</reference>
<feature type="non-terminal residue" evidence="2">
    <location>
        <position position="1"/>
    </location>
</feature>
<feature type="region of interest" description="Disordered" evidence="1">
    <location>
        <begin position="58"/>
        <end position="78"/>
    </location>
</feature>
<protein>
    <submittedName>
        <fullName evidence="2">Uncharacterized protein</fullName>
    </submittedName>
</protein>
<sequence>RRRRRRRGRRARGGRQARARDDQDAQGGPRVEPVEEVQARVRRGRDLLRGHVAVRAEGRPLPPELPEPERVGGEGGAARRRGAVLGVGAQV</sequence>
<organism evidence="2 3">
    <name type="scientific">Colletotrichum higginsianum (strain IMI 349063)</name>
    <name type="common">Crucifer anthracnose fungus</name>
    <dbReference type="NCBI Taxonomy" id="759273"/>
    <lineage>
        <taxon>Eukaryota</taxon>
        <taxon>Fungi</taxon>
        <taxon>Dikarya</taxon>
        <taxon>Ascomycota</taxon>
        <taxon>Pezizomycotina</taxon>
        <taxon>Sordariomycetes</taxon>
        <taxon>Hypocreomycetidae</taxon>
        <taxon>Glomerellales</taxon>
        <taxon>Glomerellaceae</taxon>
        <taxon>Colletotrichum</taxon>
        <taxon>Colletotrichum destructivum species complex</taxon>
    </lineage>
</organism>
<evidence type="ECO:0000313" key="3">
    <source>
        <dbReference type="Proteomes" id="UP000007174"/>
    </source>
</evidence>
<dbReference type="AlphaFoldDB" id="H1W0F5"/>